<gene>
    <name evidence="1" type="ORF">N802_18600</name>
</gene>
<accession>A0A0A0J9U1</accession>
<reference evidence="1 2" key="1">
    <citation type="submission" date="2013-08" db="EMBL/GenBank/DDBJ databases">
        <title>The genome sequence of Knoellia sinensis.</title>
        <authorList>
            <person name="Zhu W."/>
            <person name="Wang G."/>
        </authorList>
    </citation>
    <scope>NUCLEOTIDE SEQUENCE [LARGE SCALE GENOMIC DNA]</scope>
    <source>
        <strain evidence="1 2">KCTC 19936</strain>
    </source>
</reference>
<dbReference type="STRING" id="1385520.N802_18600"/>
<dbReference type="AlphaFoldDB" id="A0A0A0J9U1"/>
<name>A0A0A0J9U1_9MICO</name>
<dbReference type="Proteomes" id="UP000030002">
    <property type="component" value="Unassembled WGS sequence"/>
</dbReference>
<proteinExistence type="predicted"/>
<organism evidence="1 2">
    <name type="scientific">Knoellia sinensis KCTC 19936</name>
    <dbReference type="NCBI Taxonomy" id="1385520"/>
    <lineage>
        <taxon>Bacteria</taxon>
        <taxon>Bacillati</taxon>
        <taxon>Actinomycetota</taxon>
        <taxon>Actinomycetes</taxon>
        <taxon>Micrococcales</taxon>
        <taxon>Intrasporangiaceae</taxon>
        <taxon>Knoellia</taxon>
    </lineage>
</organism>
<dbReference type="EMBL" id="AVPJ01000007">
    <property type="protein sequence ID" value="KGN32376.1"/>
    <property type="molecule type" value="Genomic_DNA"/>
</dbReference>
<comment type="caution">
    <text evidence="1">The sequence shown here is derived from an EMBL/GenBank/DDBJ whole genome shotgun (WGS) entry which is preliminary data.</text>
</comment>
<dbReference type="eggNOG" id="COG3593">
    <property type="taxonomic scope" value="Bacteria"/>
</dbReference>
<dbReference type="OrthoDB" id="9152042at2"/>
<protein>
    <recommendedName>
        <fullName evidence="3">ATP-dependent endonuclease</fullName>
    </recommendedName>
</protein>
<evidence type="ECO:0000313" key="2">
    <source>
        <dbReference type="Proteomes" id="UP000030002"/>
    </source>
</evidence>
<sequence length="197" mass="21337">MIRATWVLLEGASDVAAVRALRAGRGVAPADEPCELIDMGGATNVRRYLGLAAEQRALPRVIGLCDEREAHYFARGVAAHSVALGIDVEVTVEELPRLGFQICRRDLEDELMRALGVDGTLAVLDEVELRTTFEGFTRQLVWRGRPVRDQLRRFVGTTSGRKELLAGAMAAALADESIPAPLAGLLASMERLSDVSV</sequence>
<dbReference type="RefSeq" id="WP_035916137.1">
    <property type="nucleotide sequence ID" value="NZ_AVPJ01000007.1"/>
</dbReference>
<evidence type="ECO:0000313" key="1">
    <source>
        <dbReference type="EMBL" id="KGN32376.1"/>
    </source>
</evidence>
<keyword evidence="2" id="KW-1185">Reference proteome</keyword>
<evidence type="ECO:0008006" key="3">
    <source>
        <dbReference type="Google" id="ProtNLM"/>
    </source>
</evidence>